<dbReference type="PANTHER" id="PTHR45695:SF37">
    <property type="entry name" value="FREE FATTY ACID RECEPTOR 4-LIKE"/>
    <property type="match status" value="1"/>
</dbReference>
<comment type="caution">
    <text evidence="10">The sequence shown here is derived from an EMBL/GenBank/DDBJ whole genome shotgun (WGS) entry which is preliminary data.</text>
</comment>
<keyword evidence="2 8" id="KW-0812">Transmembrane</keyword>
<dbReference type="Pfam" id="PF00001">
    <property type="entry name" value="7tm_1"/>
    <property type="match status" value="1"/>
</dbReference>
<name>A0ABQ7T289_PHRPL</name>
<keyword evidence="5 8" id="KW-0472">Membrane</keyword>
<sequence length="157" mass="16875">MPSGVANGTHLFPFFSDFKGSNRVLLSSLETAVLASVFLLALAANLSGMRRLLAKKRKGGGPRRLRGASGCLVFNLFCADLIFILAIPLILVVRWTESWHLGEPACHLLFYLISLGGSVAILSLAALSLERLVSIVRLRPSATAPAPPDISDQEYSV</sequence>
<keyword evidence="6" id="KW-0675">Receptor</keyword>
<evidence type="ECO:0000256" key="7">
    <source>
        <dbReference type="ARBA" id="ARBA00023224"/>
    </source>
</evidence>
<feature type="transmembrane region" description="Helical" evidence="8">
    <location>
        <begin position="67"/>
        <end position="96"/>
    </location>
</feature>
<evidence type="ECO:0000256" key="1">
    <source>
        <dbReference type="ARBA" id="ARBA00004141"/>
    </source>
</evidence>
<gene>
    <name evidence="10" type="ORF">JD844_006554</name>
</gene>
<evidence type="ECO:0000313" key="11">
    <source>
        <dbReference type="Proteomes" id="UP000826234"/>
    </source>
</evidence>
<evidence type="ECO:0000256" key="6">
    <source>
        <dbReference type="ARBA" id="ARBA00023170"/>
    </source>
</evidence>
<dbReference type="Gene3D" id="1.20.1070.10">
    <property type="entry name" value="Rhodopsin 7-helix transmembrane proteins"/>
    <property type="match status" value="1"/>
</dbReference>
<dbReference type="Proteomes" id="UP000826234">
    <property type="component" value="Unassembled WGS sequence"/>
</dbReference>
<evidence type="ECO:0000256" key="5">
    <source>
        <dbReference type="ARBA" id="ARBA00023136"/>
    </source>
</evidence>
<evidence type="ECO:0000256" key="4">
    <source>
        <dbReference type="ARBA" id="ARBA00023040"/>
    </source>
</evidence>
<proteinExistence type="predicted"/>
<dbReference type="InterPro" id="IPR017452">
    <property type="entry name" value="GPCR_Rhodpsn_7TM"/>
</dbReference>
<feature type="domain" description="G-protein coupled receptors family 1 profile" evidence="9">
    <location>
        <begin position="44"/>
        <end position="157"/>
    </location>
</feature>
<dbReference type="PRINTS" id="PR00237">
    <property type="entry name" value="GPCRRHODOPSN"/>
</dbReference>
<evidence type="ECO:0000256" key="8">
    <source>
        <dbReference type="SAM" id="Phobius"/>
    </source>
</evidence>
<keyword evidence="3 8" id="KW-1133">Transmembrane helix</keyword>
<feature type="transmembrane region" description="Helical" evidence="8">
    <location>
        <begin position="108"/>
        <end position="129"/>
    </location>
</feature>
<dbReference type="CDD" id="cd00637">
    <property type="entry name" value="7tm_classA_rhodopsin-like"/>
    <property type="match status" value="1"/>
</dbReference>
<evidence type="ECO:0000256" key="2">
    <source>
        <dbReference type="ARBA" id="ARBA00022692"/>
    </source>
</evidence>
<evidence type="ECO:0000313" key="10">
    <source>
        <dbReference type="EMBL" id="KAH0623615.1"/>
    </source>
</evidence>
<dbReference type="SUPFAM" id="SSF81321">
    <property type="entry name" value="Family A G protein-coupled receptor-like"/>
    <property type="match status" value="1"/>
</dbReference>
<dbReference type="PANTHER" id="PTHR45695">
    <property type="entry name" value="LEUCOKININ RECEPTOR-RELATED"/>
    <property type="match status" value="1"/>
</dbReference>
<keyword evidence="11" id="KW-1185">Reference proteome</keyword>
<reference evidence="10 11" key="1">
    <citation type="journal article" date="2022" name="Gigascience">
        <title>A chromosome-level genome assembly and annotation of the desert horned lizard, Phrynosoma platyrhinos, provides insight into chromosomal rearrangements among reptiles.</title>
        <authorList>
            <person name="Koochekian N."/>
            <person name="Ascanio A."/>
            <person name="Farleigh K."/>
            <person name="Card D.C."/>
            <person name="Schield D.R."/>
            <person name="Castoe T.A."/>
            <person name="Jezkova T."/>
        </authorList>
    </citation>
    <scope>NUCLEOTIDE SEQUENCE [LARGE SCALE GENOMIC DNA]</scope>
    <source>
        <strain evidence="10">NK-2021</strain>
    </source>
</reference>
<accession>A0ABQ7T289</accession>
<evidence type="ECO:0000259" key="9">
    <source>
        <dbReference type="PROSITE" id="PS50262"/>
    </source>
</evidence>
<protein>
    <recommendedName>
        <fullName evidence="9">G-protein coupled receptors family 1 profile domain-containing protein</fullName>
    </recommendedName>
</protein>
<dbReference type="PROSITE" id="PS50262">
    <property type="entry name" value="G_PROTEIN_RECEP_F1_2"/>
    <property type="match status" value="1"/>
</dbReference>
<evidence type="ECO:0000256" key="3">
    <source>
        <dbReference type="ARBA" id="ARBA00022989"/>
    </source>
</evidence>
<keyword evidence="7" id="KW-0807">Transducer</keyword>
<dbReference type="InterPro" id="IPR000276">
    <property type="entry name" value="GPCR_Rhodpsn"/>
</dbReference>
<keyword evidence="4" id="KW-0297">G-protein coupled receptor</keyword>
<comment type="subcellular location">
    <subcellularLocation>
        <location evidence="1">Membrane</location>
        <topology evidence="1">Multi-pass membrane protein</topology>
    </subcellularLocation>
</comment>
<dbReference type="EMBL" id="JAIPUX010001880">
    <property type="protein sequence ID" value="KAH0623615.1"/>
    <property type="molecule type" value="Genomic_DNA"/>
</dbReference>
<organism evidence="10 11">
    <name type="scientific">Phrynosoma platyrhinos</name>
    <name type="common">Desert horned lizard</name>
    <dbReference type="NCBI Taxonomy" id="52577"/>
    <lineage>
        <taxon>Eukaryota</taxon>
        <taxon>Metazoa</taxon>
        <taxon>Chordata</taxon>
        <taxon>Craniata</taxon>
        <taxon>Vertebrata</taxon>
        <taxon>Euteleostomi</taxon>
        <taxon>Lepidosauria</taxon>
        <taxon>Squamata</taxon>
        <taxon>Bifurcata</taxon>
        <taxon>Unidentata</taxon>
        <taxon>Episquamata</taxon>
        <taxon>Toxicofera</taxon>
        <taxon>Iguania</taxon>
        <taxon>Phrynosomatidae</taxon>
        <taxon>Phrynosomatinae</taxon>
        <taxon>Phrynosoma</taxon>
    </lineage>
</organism>
<feature type="transmembrane region" description="Helical" evidence="8">
    <location>
        <begin position="24"/>
        <end position="46"/>
    </location>
</feature>